<reference evidence="1" key="2">
    <citation type="submission" date="2021-02" db="EMBL/GenBank/DDBJ databases">
        <title>Aspergillus chevalieri M1 genome sequence.</title>
        <authorList>
            <person name="Kadooka C."/>
            <person name="Mori K."/>
            <person name="Futagami T."/>
        </authorList>
    </citation>
    <scope>NUCLEOTIDE SEQUENCE</scope>
    <source>
        <strain evidence="1">M1</strain>
    </source>
</reference>
<organism evidence="1 2">
    <name type="scientific">Aspergillus chevalieri</name>
    <name type="common">Eurotium chevalieri</name>
    <dbReference type="NCBI Taxonomy" id="182096"/>
    <lineage>
        <taxon>Eukaryota</taxon>
        <taxon>Fungi</taxon>
        <taxon>Dikarya</taxon>
        <taxon>Ascomycota</taxon>
        <taxon>Pezizomycotina</taxon>
        <taxon>Eurotiomycetes</taxon>
        <taxon>Eurotiomycetidae</taxon>
        <taxon>Eurotiales</taxon>
        <taxon>Aspergillaceae</taxon>
        <taxon>Aspergillus</taxon>
        <taxon>Aspergillus subgen. Aspergillus</taxon>
    </lineage>
</organism>
<dbReference type="RefSeq" id="XP_043132223.1">
    <property type="nucleotide sequence ID" value="XM_043275636.1"/>
</dbReference>
<sequence>MSTPDQPQSQMSYLTCLNRIYLLQIFSNHYDLTHFPNQFVINMLATGGQILTDIFIIEAEAQRDPSRAQVLADGFRILYGIEFGCASDVLAVPRLAEIGNAYAGLQIMDCLGNGYEHMNEMIMKGWMEYLGERPAVLTEASMNGV</sequence>
<evidence type="ECO:0000313" key="2">
    <source>
        <dbReference type="Proteomes" id="UP000637239"/>
    </source>
</evidence>
<evidence type="ECO:0000313" key="1">
    <source>
        <dbReference type="EMBL" id="BCR83701.1"/>
    </source>
</evidence>
<dbReference type="AlphaFoldDB" id="A0A7R7VF70"/>
<dbReference type="GeneID" id="66978060"/>
<name>A0A7R7VF70_ASPCH</name>
<accession>A0A7R7VF70</accession>
<keyword evidence="2" id="KW-1185">Reference proteome</keyword>
<reference evidence="1" key="1">
    <citation type="submission" date="2021-01" db="EMBL/GenBank/DDBJ databases">
        <authorList>
            <consortium name="Aspergillus chevalieri M1 genome sequencing consortium"/>
            <person name="Kazuki M."/>
            <person name="Futagami T."/>
        </authorList>
    </citation>
    <scope>NUCLEOTIDE SEQUENCE</scope>
    <source>
        <strain evidence="1">M1</strain>
    </source>
</reference>
<dbReference type="Proteomes" id="UP000637239">
    <property type="component" value="Chromosome 1"/>
</dbReference>
<proteinExistence type="predicted"/>
<protein>
    <submittedName>
        <fullName evidence="1">Uncharacterized protein</fullName>
    </submittedName>
</protein>
<dbReference type="KEGG" id="ache:ACHE_11103S"/>
<dbReference type="EMBL" id="AP024416">
    <property type="protein sequence ID" value="BCR83701.1"/>
    <property type="molecule type" value="Genomic_DNA"/>
</dbReference>
<gene>
    <name evidence="1" type="ORF">ACHE_11103S</name>
</gene>